<sequence length="136" mass="16067">MALGAQTTIVTNKSMQMQTIAIVAPGKEEEKWWMITKYLFERFYLTWQICQVPYPRPKFLKSCVILKNDDEKVWSRTNARVDVKDVGSTVSVKRGSKLSKEEEEKQDYYVNMGYAIRTLRKEFPDIFYRELSSDIY</sequence>
<proteinExistence type="predicted"/>
<feature type="non-terminal residue" evidence="1">
    <location>
        <position position="136"/>
    </location>
</feature>
<comment type="caution">
    <text evidence="1">The sequence shown here is derived from an EMBL/GenBank/DDBJ whole genome shotgun (WGS) entry which is preliminary data.</text>
</comment>
<dbReference type="Proteomes" id="UP000828251">
    <property type="component" value="Unassembled WGS sequence"/>
</dbReference>
<keyword evidence="2" id="KW-1185">Reference proteome</keyword>
<organism evidence="1 2">
    <name type="scientific">Gossypium stocksii</name>
    <dbReference type="NCBI Taxonomy" id="47602"/>
    <lineage>
        <taxon>Eukaryota</taxon>
        <taxon>Viridiplantae</taxon>
        <taxon>Streptophyta</taxon>
        <taxon>Embryophyta</taxon>
        <taxon>Tracheophyta</taxon>
        <taxon>Spermatophyta</taxon>
        <taxon>Magnoliopsida</taxon>
        <taxon>eudicotyledons</taxon>
        <taxon>Gunneridae</taxon>
        <taxon>Pentapetalae</taxon>
        <taxon>rosids</taxon>
        <taxon>malvids</taxon>
        <taxon>Malvales</taxon>
        <taxon>Malvaceae</taxon>
        <taxon>Malvoideae</taxon>
        <taxon>Gossypium</taxon>
    </lineage>
</organism>
<protein>
    <submittedName>
        <fullName evidence="1">Uncharacterized protein</fullName>
    </submittedName>
</protein>
<dbReference type="EMBL" id="JAIQCV010000004">
    <property type="protein sequence ID" value="KAH1108167.1"/>
    <property type="molecule type" value="Genomic_DNA"/>
</dbReference>
<dbReference type="OrthoDB" id="44820at2759"/>
<accession>A0A9D3W4K8</accession>
<dbReference type="AlphaFoldDB" id="A0A9D3W4K8"/>
<reference evidence="1 2" key="1">
    <citation type="journal article" date="2021" name="Plant Biotechnol. J.">
        <title>Multi-omics assisted identification of the key and species-specific regulatory components of drought-tolerant mechanisms in Gossypium stocksii.</title>
        <authorList>
            <person name="Yu D."/>
            <person name="Ke L."/>
            <person name="Zhang D."/>
            <person name="Wu Y."/>
            <person name="Sun Y."/>
            <person name="Mei J."/>
            <person name="Sun J."/>
            <person name="Sun Y."/>
        </authorList>
    </citation>
    <scope>NUCLEOTIDE SEQUENCE [LARGE SCALE GENOMIC DNA]</scope>
    <source>
        <strain evidence="2">cv. E1</strain>
        <tissue evidence="1">Leaf</tissue>
    </source>
</reference>
<evidence type="ECO:0000313" key="1">
    <source>
        <dbReference type="EMBL" id="KAH1108167.1"/>
    </source>
</evidence>
<name>A0A9D3W4K8_9ROSI</name>
<evidence type="ECO:0000313" key="2">
    <source>
        <dbReference type="Proteomes" id="UP000828251"/>
    </source>
</evidence>
<gene>
    <name evidence="1" type="ORF">J1N35_011935</name>
</gene>